<gene>
    <name evidence="2" type="ORF">COLO4_32530</name>
</gene>
<dbReference type="EMBL" id="AWUE01021128">
    <property type="protein sequence ID" value="OMO63359.1"/>
    <property type="molecule type" value="Genomic_DNA"/>
</dbReference>
<evidence type="ECO:0000313" key="3">
    <source>
        <dbReference type="Proteomes" id="UP000187203"/>
    </source>
</evidence>
<accession>A0A1R3GZ36</accession>
<feature type="region of interest" description="Disordered" evidence="1">
    <location>
        <begin position="1"/>
        <end position="20"/>
    </location>
</feature>
<evidence type="ECO:0000256" key="1">
    <source>
        <dbReference type="SAM" id="MobiDB-lite"/>
    </source>
</evidence>
<protein>
    <submittedName>
        <fullName evidence="2">Uncharacterized protein</fullName>
    </submittedName>
</protein>
<evidence type="ECO:0000313" key="2">
    <source>
        <dbReference type="EMBL" id="OMO63359.1"/>
    </source>
</evidence>
<reference evidence="3" key="1">
    <citation type="submission" date="2013-09" db="EMBL/GenBank/DDBJ databases">
        <title>Corchorus olitorius genome sequencing.</title>
        <authorList>
            <person name="Alam M."/>
            <person name="Haque M.S."/>
            <person name="Islam M.S."/>
            <person name="Emdad E.M."/>
            <person name="Islam M.M."/>
            <person name="Ahmed B."/>
            <person name="Halim A."/>
            <person name="Hossen Q.M.M."/>
            <person name="Hossain M.Z."/>
            <person name="Ahmed R."/>
            <person name="Khan M.M."/>
            <person name="Islam R."/>
            <person name="Rashid M.M."/>
            <person name="Khan S.A."/>
            <person name="Rahman M.S."/>
            <person name="Alam M."/>
            <person name="Yahiya A.S."/>
            <person name="Khan M.S."/>
            <person name="Azam M.S."/>
            <person name="Haque T."/>
            <person name="Lashkar M.Z.H."/>
            <person name="Akhand A.I."/>
            <person name="Morshed G."/>
            <person name="Roy S."/>
            <person name="Uddin K.S."/>
            <person name="Rabeya T."/>
            <person name="Hossain A.S."/>
            <person name="Chowdhury A."/>
            <person name="Snigdha A.R."/>
            <person name="Mortoza M.S."/>
            <person name="Matin S.A."/>
            <person name="Hoque S.M.E."/>
            <person name="Islam M.K."/>
            <person name="Roy D.K."/>
            <person name="Haider R."/>
            <person name="Moosa M.M."/>
            <person name="Elias S.M."/>
            <person name="Hasan A.M."/>
            <person name="Jahan S."/>
            <person name="Shafiuddin M."/>
            <person name="Mahmood N."/>
            <person name="Shommy N.S."/>
        </authorList>
    </citation>
    <scope>NUCLEOTIDE SEQUENCE [LARGE SCALE GENOMIC DNA]</scope>
    <source>
        <strain evidence="3">cv. O-4</strain>
    </source>
</reference>
<dbReference type="AlphaFoldDB" id="A0A1R3GZ36"/>
<keyword evidence="3" id="KW-1185">Reference proteome</keyword>
<proteinExistence type="predicted"/>
<name>A0A1R3GZ36_9ROSI</name>
<sequence length="50" mass="5570">MEWENCSVTGAKPSGNTARKRALDHDDLTRVSSGSFFKTTFTCFDPLTDK</sequence>
<dbReference type="Proteomes" id="UP000187203">
    <property type="component" value="Unassembled WGS sequence"/>
</dbReference>
<organism evidence="2 3">
    <name type="scientific">Corchorus olitorius</name>
    <dbReference type="NCBI Taxonomy" id="93759"/>
    <lineage>
        <taxon>Eukaryota</taxon>
        <taxon>Viridiplantae</taxon>
        <taxon>Streptophyta</taxon>
        <taxon>Embryophyta</taxon>
        <taxon>Tracheophyta</taxon>
        <taxon>Spermatophyta</taxon>
        <taxon>Magnoliopsida</taxon>
        <taxon>eudicotyledons</taxon>
        <taxon>Gunneridae</taxon>
        <taxon>Pentapetalae</taxon>
        <taxon>rosids</taxon>
        <taxon>malvids</taxon>
        <taxon>Malvales</taxon>
        <taxon>Malvaceae</taxon>
        <taxon>Grewioideae</taxon>
        <taxon>Apeibeae</taxon>
        <taxon>Corchorus</taxon>
    </lineage>
</organism>
<comment type="caution">
    <text evidence="2">The sequence shown here is derived from an EMBL/GenBank/DDBJ whole genome shotgun (WGS) entry which is preliminary data.</text>
</comment>